<sequence>MAYLLVDNLKIKLRETLFSNRQFSQIYYSLSFSRPVLPHRVGAVYYRTKSSWDLKPHECPCDLEFLEYLHKLHIQNQTIFHFGTGAHHILGLENQKLEYPNEIIGITASTPEHEEYVRLCLEDRSFSKYYKVICADIYNLTAKSLPMLDIVSLFHLCEFYMPEEAKFVHHDDASLLDLFLSKLNPGGKILFYQESVGWGKAKNIVHSFVEQGKIQKIDVYKNLLIYTKTN</sequence>
<accession>A0A975TBC8</accession>
<organism evidence="1 2">
    <name type="scientific">Richelia sinica FACHB-800</name>
    <dbReference type="NCBI Taxonomy" id="1357546"/>
    <lineage>
        <taxon>Bacteria</taxon>
        <taxon>Bacillati</taxon>
        <taxon>Cyanobacteriota</taxon>
        <taxon>Cyanophyceae</taxon>
        <taxon>Nostocales</taxon>
        <taxon>Nostocaceae</taxon>
        <taxon>Richelia</taxon>
    </lineage>
</organism>
<evidence type="ECO:0000313" key="1">
    <source>
        <dbReference type="EMBL" id="QXE24917.1"/>
    </source>
</evidence>
<reference evidence="1" key="1">
    <citation type="submission" date="2017-04" db="EMBL/GenBank/DDBJ databases">
        <title>Genome deletions in a multicellular cyanobacterial endosymbiont for morphological adaptation in marine diatoms.</title>
        <authorList>
            <person name="Wang Y."/>
            <person name="Gao H."/>
            <person name="Li R."/>
            <person name="Xu X."/>
        </authorList>
    </citation>
    <scope>NUCLEOTIDE SEQUENCE</scope>
    <source>
        <strain evidence="1">FACHB 800</strain>
    </source>
</reference>
<dbReference type="AlphaFoldDB" id="A0A975TBC8"/>
<protein>
    <submittedName>
        <fullName evidence="1">Uncharacterized protein</fullName>
    </submittedName>
</protein>
<dbReference type="Proteomes" id="UP000683511">
    <property type="component" value="Chromosome"/>
</dbReference>
<proteinExistence type="predicted"/>
<dbReference type="EMBL" id="CP021056">
    <property type="protein sequence ID" value="QXE24917.1"/>
    <property type="molecule type" value="Genomic_DNA"/>
</dbReference>
<evidence type="ECO:0000313" key="2">
    <source>
        <dbReference type="Proteomes" id="UP000683511"/>
    </source>
</evidence>
<keyword evidence="2" id="KW-1185">Reference proteome</keyword>
<name>A0A975TBC8_9NOST</name>
<gene>
    <name evidence="1" type="ORF">B6N60_03627</name>
</gene>
<dbReference type="KEGG" id="rsin:B6N60_03627"/>
<dbReference type="RefSeq" id="WP_190602257.1">
    <property type="nucleotide sequence ID" value="NZ_CP021056.1"/>
</dbReference>